<dbReference type="OrthoDB" id="412647at2759"/>
<protein>
    <submittedName>
        <fullName evidence="5">Uncharacterized protein</fullName>
    </submittedName>
</protein>
<reference evidence="5" key="1">
    <citation type="submission" date="2021-01" db="EMBL/GenBank/DDBJ databases">
        <title>Phytophthora aleatoria, a newly-described species from Pinus radiata is distinct from Phytophthora cactorum isolates based on comparative genomics.</title>
        <authorList>
            <person name="Mcdougal R."/>
            <person name="Panda P."/>
            <person name="Williams N."/>
            <person name="Studholme D.J."/>
        </authorList>
    </citation>
    <scope>NUCLEOTIDE SEQUENCE</scope>
    <source>
        <strain evidence="5">NZFS 3830</strain>
    </source>
</reference>
<evidence type="ECO:0000256" key="1">
    <source>
        <dbReference type="ARBA" id="ARBA00004370"/>
    </source>
</evidence>
<dbReference type="Proteomes" id="UP000688947">
    <property type="component" value="Unassembled WGS sequence"/>
</dbReference>
<dbReference type="VEuPathDB" id="FungiDB:PC110_g7401"/>
<dbReference type="GO" id="GO:0015926">
    <property type="term" value="F:glucosidase activity"/>
    <property type="evidence" value="ECO:0007669"/>
    <property type="project" value="TreeGrafter"/>
</dbReference>
<accession>A0A8T1UCC3</accession>
<gene>
    <name evidence="5" type="ORF">JG687_00008586</name>
</gene>
<sequence length="143" mass="15830">LIAHWRQQDAHRAHRLVPDGPVSGTGSALSIDIVHMSLQRQFTFSGSGPTTLYSKLLLAVTNHGRWLRVQVAAITAMFTGFDGIQMTSEYWIKSFMLPWMDPAAASTRKTYTTSHGATWDLVISDELNAEGRSFDPGDDKLHG</sequence>
<dbReference type="GO" id="GO:0005789">
    <property type="term" value="C:endoplasmic reticulum membrane"/>
    <property type="evidence" value="ECO:0007669"/>
    <property type="project" value="TreeGrafter"/>
</dbReference>
<dbReference type="GO" id="GO:0006078">
    <property type="term" value="P:(1-&gt;6)-beta-D-glucan biosynthetic process"/>
    <property type="evidence" value="ECO:0007669"/>
    <property type="project" value="TreeGrafter"/>
</dbReference>
<proteinExistence type="predicted"/>
<evidence type="ECO:0000313" key="5">
    <source>
        <dbReference type="EMBL" id="KAG6959774.1"/>
    </source>
</evidence>
<comment type="subcellular location">
    <subcellularLocation>
        <location evidence="1">Membrane</location>
    </subcellularLocation>
</comment>
<comment type="caution">
    <text evidence="5">The sequence shown here is derived from an EMBL/GenBank/DDBJ whole genome shotgun (WGS) entry which is preliminary data.</text>
</comment>
<keyword evidence="2" id="KW-0472">Membrane</keyword>
<evidence type="ECO:0000256" key="4">
    <source>
        <dbReference type="ARBA" id="ARBA00023316"/>
    </source>
</evidence>
<dbReference type="AlphaFoldDB" id="A0A8T1UCC3"/>
<evidence type="ECO:0000256" key="2">
    <source>
        <dbReference type="ARBA" id="ARBA00023136"/>
    </source>
</evidence>
<organism evidence="5 6">
    <name type="scientific">Phytophthora cactorum</name>
    <dbReference type="NCBI Taxonomy" id="29920"/>
    <lineage>
        <taxon>Eukaryota</taxon>
        <taxon>Sar</taxon>
        <taxon>Stramenopiles</taxon>
        <taxon>Oomycota</taxon>
        <taxon>Peronosporomycetes</taxon>
        <taxon>Peronosporales</taxon>
        <taxon>Peronosporaceae</taxon>
        <taxon>Phytophthora</taxon>
    </lineage>
</organism>
<name>A0A8T1UCC3_9STRA</name>
<dbReference type="PANTHER" id="PTHR31361">
    <property type="entry name" value="BETA-GLUCAN SYNTHESIS-ASSOCIATED PROTEIN KRE6-RELATED"/>
    <property type="match status" value="1"/>
</dbReference>
<dbReference type="GO" id="GO:0071555">
    <property type="term" value="P:cell wall organization"/>
    <property type="evidence" value="ECO:0007669"/>
    <property type="project" value="UniProtKB-KW"/>
</dbReference>
<dbReference type="EMBL" id="JAENGZ010000418">
    <property type="protein sequence ID" value="KAG6959774.1"/>
    <property type="molecule type" value="Genomic_DNA"/>
</dbReference>
<dbReference type="InterPro" id="IPR005629">
    <property type="entry name" value="Skn1/Kre6/Sbg1"/>
</dbReference>
<evidence type="ECO:0000256" key="3">
    <source>
        <dbReference type="ARBA" id="ARBA00023180"/>
    </source>
</evidence>
<dbReference type="PANTHER" id="PTHR31361:SF1">
    <property type="entry name" value="BETA-GLUCAN SYNTHESIS-ASSOCIATED PROTEIN KRE6-RELATED"/>
    <property type="match status" value="1"/>
</dbReference>
<keyword evidence="4" id="KW-0961">Cell wall biogenesis/degradation</keyword>
<evidence type="ECO:0000313" key="6">
    <source>
        <dbReference type="Proteomes" id="UP000688947"/>
    </source>
</evidence>
<feature type="non-terminal residue" evidence="5">
    <location>
        <position position="1"/>
    </location>
</feature>
<dbReference type="GO" id="GO:0005886">
    <property type="term" value="C:plasma membrane"/>
    <property type="evidence" value="ECO:0007669"/>
    <property type="project" value="TreeGrafter"/>
</dbReference>
<keyword evidence="3" id="KW-0325">Glycoprotein</keyword>